<dbReference type="Ensembl" id="ENSOCUT00000004796.3">
    <property type="protein sequence ID" value="ENSOCUP00000004150.3"/>
    <property type="gene ID" value="ENSOCUG00000004799.3"/>
</dbReference>
<protein>
    <submittedName>
        <fullName evidence="2">Spermatosis associated 45</fullName>
    </submittedName>
</protein>
<evidence type="ECO:0000256" key="1">
    <source>
        <dbReference type="SAM" id="Coils"/>
    </source>
</evidence>
<dbReference type="PaxDb" id="9986-ENSOCUP00000004150"/>
<dbReference type="Bgee" id="ENSOCUG00000004799">
    <property type="expression patterns" value="Expressed in testis and 6 other cell types or tissues"/>
</dbReference>
<accession>G1SMJ6</accession>
<dbReference type="GeneTree" id="ENSGT00390000018676"/>
<reference evidence="2 3" key="1">
    <citation type="journal article" date="2011" name="Nature">
        <title>A high-resolution map of human evolutionary constraint using 29 mammals.</title>
        <authorList>
            <person name="Lindblad-Toh K."/>
            <person name="Garber M."/>
            <person name="Zuk O."/>
            <person name="Lin M.F."/>
            <person name="Parker B.J."/>
            <person name="Washietl S."/>
            <person name="Kheradpour P."/>
            <person name="Ernst J."/>
            <person name="Jordan G."/>
            <person name="Mauceli E."/>
            <person name="Ward L.D."/>
            <person name="Lowe C.B."/>
            <person name="Holloway A.K."/>
            <person name="Clamp M."/>
            <person name="Gnerre S."/>
            <person name="Alfoldi J."/>
            <person name="Beal K."/>
            <person name="Chang J."/>
            <person name="Clawson H."/>
            <person name="Cuff J."/>
            <person name="Di Palma F."/>
            <person name="Fitzgerald S."/>
            <person name="Flicek P."/>
            <person name="Guttman M."/>
            <person name="Hubisz M.J."/>
            <person name="Jaffe D.B."/>
            <person name="Jungreis I."/>
            <person name="Kent W.J."/>
            <person name="Kostka D."/>
            <person name="Lara M."/>
            <person name="Martins A.L."/>
            <person name="Massingham T."/>
            <person name="Moltke I."/>
            <person name="Raney B.J."/>
            <person name="Rasmussen M.D."/>
            <person name="Robinson J."/>
            <person name="Stark A."/>
            <person name="Vilella A.J."/>
            <person name="Wen J."/>
            <person name="Xie X."/>
            <person name="Zody M.C."/>
            <person name="Baldwin J."/>
            <person name="Bloom T."/>
            <person name="Chin C.W."/>
            <person name="Heiman D."/>
            <person name="Nicol R."/>
            <person name="Nusbaum C."/>
            <person name="Young S."/>
            <person name="Wilkinson J."/>
            <person name="Worley K.C."/>
            <person name="Kovar C.L."/>
            <person name="Muzny D.M."/>
            <person name="Gibbs R.A."/>
            <person name="Cree A."/>
            <person name="Dihn H.H."/>
            <person name="Fowler G."/>
            <person name="Jhangiani S."/>
            <person name="Joshi V."/>
            <person name="Lee S."/>
            <person name="Lewis L.R."/>
            <person name="Nazareth L.V."/>
            <person name="Okwuonu G."/>
            <person name="Santibanez J."/>
            <person name="Warren W.C."/>
            <person name="Mardis E.R."/>
            <person name="Weinstock G.M."/>
            <person name="Wilson R.K."/>
            <person name="Delehaunty K."/>
            <person name="Dooling D."/>
            <person name="Fronik C."/>
            <person name="Fulton L."/>
            <person name="Fulton B."/>
            <person name="Graves T."/>
            <person name="Minx P."/>
            <person name="Sodergren E."/>
            <person name="Birney E."/>
            <person name="Margulies E.H."/>
            <person name="Herrero J."/>
            <person name="Green E.D."/>
            <person name="Haussler D."/>
            <person name="Siepel A."/>
            <person name="Goldman N."/>
            <person name="Pollard K.S."/>
            <person name="Pedersen J.S."/>
            <person name="Lander E.S."/>
            <person name="Kellis M."/>
        </authorList>
    </citation>
    <scope>NUCLEOTIDE SEQUENCE [LARGE SCALE GENOMIC DNA]</scope>
    <source>
        <strain evidence="2 3">Thorbecke inbred</strain>
    </source>
</reference>
<keyword evidence="3" id="KW-1185">Reference proteome</keyword>
<proteinExistence type="predicted"/>
<name>G1SMJ6_RABIT</name>
<dbReference type="InterPro" id="IPR038806">
    <property type="entry name" value="SPATA45"/>
</dbReference>
<reference evidence="2" key="3">
    <citation type="submission" date="2025-09" db="UniProtKB">
        <authorList>
            <consortium name="Ensembl"/>
        </authorList>
    </citation>
    <scope>IDENTIFICATION</scope>
    <source>
        <strain evidence="2">Thorbecke</strain>
    </source>
</reference>
<dbReference type="RefSeq" id="XP_069911388.1">
    <property type="nucleotide sequence ID" value="XM_070055287.1"/>
</dbReference>
<dbReference type="HOGENOM" id="CLU_182643_0_0_1"/>
<dbReference type="STRING" id="9986.ENSOCUP00000004150"/>
<dbReference type="RefSeq" id="XP_069911387.1">
    <property type="nucleotide sequence ID" value="XM_070055286.1"/>
</dbReference>
<organism evidence="2 3">
    <name type="scientific">Oryctolagus cuniculus</name>
    <name type="common">Rabbit</name>
    <dbReference type="NCBI Taxonomy" id="9986"/>
    <lineage>
        <taxon>Eukaryota</taxon>
        <taxon>Metazoa</taxon>
        <taxon>Chordata</taxon>
        <taxon>Craniata</taxon>
        <taxon>Vertebrata</taxon>
        <taxon>Euteleostomi</taxon>
        <taxon>Mammalia</taxon>
        <taxon>Eutheria</taxon>
        <taxon>Euarchontoglires</taxon>
        <taxon>Glires</taxon>
        <taxon>Lagomorpha</taxon>
        <taxon>Leporidae</taxon>
        <taxon>Oryctolagus</taxon>
    </lineage>
</organism>
<gene>
    <name evidence="2" type="primary">SPATA45</name>
</gene>
<keyword evidence="1" id="KW-0175">Coiled coil</keyword>
<dbReference type="RefSeq" id="XP_051677290.1">
    <property type="nucleotide sequence ID" value="XM_051821330.2"/>
</dbReference>
<dbReference type="GeneID" id="103350978"/>
<feature type="coiled-coil region" evidence="1">
    <location>
        <begin position="4"/>
        <end position="31"/>
    </location>
</feature>
<sequence length="98" mass="11408">MVSINRTNEIIEKLRANRQLLLEEINQKRDSNCLVERSNQVSLLRVQKRHFSNAYKSFMDGKIKDAAPDSGRSSWINLSHLVHKQKKHFPPQNHAIFG</sequence>
<dbReference type="InParanoid" id="G1SMJ6"/>
<dbReference type="KEGG" id="ocu:103350978"/>
<dbReference type="PANTHER" id="PTHR35822:SF1">
    <property type="entry name" value="SPERMATOGENESIS-ASSOCIATED PROTEIN 45"/>
    <property type="match status" value="1"/>
</dbReference>
<reference evidence="2" key="2">
    <citation type="submission" date="2025-08" db="UniProtKB">
        <authorList>
            <consortium name="Ensembl"/>
        </authorList>
    </citation>
    <scope>IDENTIFICATION</scope>
    <source>
        <strain evidence="2">Thorbecke</strain>
    </source>
</reference>
<evidence type="ECO:0000313" key="2">
    <source>
        <dbReference type="Ensembl" id="ENSOCUP00000004150.3"/>
    </source>
</evidence>
<dbReference type="eggNOG" id="ENOG502T16S">
    <property type="taxonomic scope" value="Eukaryota"/>
</dbReference>
<dbReference type="EMBL" id="AAGW02025539">
    <property type="status" value="NOT_ANNOTATED_CDS"/>
    <property type="molecule type" value="Genomic_DNA"/>
</dbReference>
<evidence type="ECO:0000313" key="3">
    <source>
        <dbReference type="Proteomes" id="UP000001811"/>
    </source>
</evidence>
<dbReference type="Proteomes" id="UP000001811">
    <property type="component" value="Chromosome 16"/>
</dbReference>
<dbReference type="CTD" id="149643"/>
<dbReference type="PANTHER" id="PTHR35822">
    <property type="entry name" value="SPERMATOGENESIS-ASSOCIATED PROTEIN 45"/>
    <property type="match status" value="1"/>
</dbReference>
<dbReference type="OrthoDB" id="9441981at2759"/>
<dbReference type="AlphaFoldDB" id="G1SMJ6"/>